<name>A0A975U744_9VIBR</name>
<protein>
    <submittedName>
        <fullName evidence="2">Uncharacterized protein</fullName>
    </submittedName>
</protein>
<dbReference type="Proteomes" id="UP000694232">
    <property type="component" value="Chromosome 2"/>
</dbReference>
<dbReference type="KEGG" id="vos:KNV97_02275"/>
<accession>A0A975U744</accession>
<evidence type="ECO:0000313" key="3">
    <source>
        <dbReference type="Proteomes" id="UP000694232"/>
    </source>
</evidence>
<reference evidence="2" key="1">
    <citation type="submission" date="2021-06" db="EMBL/GenBank/DDBJ databases">
        <title>Vibrio nov. sp., novel gut bacterium isolated from Yellow Sea oyster.</title>
        <authorList>
            <person name="Muhammad N."/>
            <person name="Nguyen T.H."/>
            <person name="Lee Y.-J."/>
            <person name="Ko J."/>
            <person name="Kim S.-G."/>
        </authorList>
    </citation>
    <scope>NUCLEOTIDE SEQUENCE</scope>
    <source>
        <strain evidence="2">OG9-811</strain>
    </source>
</reference>
<organism evidence="2 3">
    <name type="scientific">Vibrio ostreae</name>
    <dbReference type="NCBI Taxonomy" id="2841925"/>
    <lineage>
        <taxon>Bacteria</taxon>
        <taxon>Pseudomonadati</taxon>
        <taxon>Pseudomonadota</taxon>
        <taxon>Gammaproteobacteria</taxon>
        <taxon>Vibrionales</taxon>
        <taxon>Vibrionaceae</taxon>
        <taxon>Vibrio</taxon>
    </lineage>
</organism>
<evidence type="ECO:0000313" key="2">
    <source>
        <dbReference type="EMBL" id="QXO16358.1"/>
    </source>
</evidence>
<feature type="region of interest" description="Disordered" evidence="1">
    <location>
        <begin position="36"/>
        <end position="61"/>
    </location>
</feature>
<dbReference type="EMBL" id="CP076642">
    <property type="protein sequence ID" value="QXO16358.1"/>
    <property type="molecule type" value="Genomic_DNA"/>
</dbReference>
<dbReference type="RefSeq" id="WP_218562021.1">
    <property type="nucleotide sequence ID" value="NZ_CP076642.1"/>
</dbReference>
<gene>
    <name evidence="2" type="ORF">KNV97_02275</name>
</gene>
<sequence>MKKILMIVMLLLGLGGAGAGYYLFYYQPMHELAEAAKAGQKDTPAPQETESQPGQPDVPKPEVMDYFVELPKLGVREAPNEDAFVERWMYRGDKVHLYEKKDGWGRVSQYFVYQEGGPEIAEWLPLSGLSEQAPVITADERNKTLAAYIAKSDDLLEFESIFLQKTDQLLKEGTCDPDDFAELGGWVRSVKFQNRDVYFIYCGGLSQADKIYLNVQTGEIFYNAQ</sequence>
<dbReference type="AlphaFoldDB" id="A0A975U744"/>
<evidence type="ECO:0000256" key="1">
    <source>
        <dbReference type="SAM" id="MobiDB-lite"/>
    </source>
</evidence>
<keyword evidence="3" id="KW-1185">Reference proteome</keyword>
<proteinExistence type="predicted"/>